<dbReference type="OrthoDB" id="4138121at2759"/>
<dbReference type="VEuPathDB" id="FungiDB:FVEG_00134"/>
<dbReference type="EMBL" id="CM000578">
    <property type="protein sequence ID" value="EWG35955.1"/>
    <property type="molecule type" value="Genomic_DNA"/>
</dbReference>
<keyword evidence="3" id="KW-1185">Reference proteome</keyword>
<dbReference type="KEGG" id="fvr:FVEG_00134"/>
<sequence length="443" mass="50604">MAIMSSIRQELRRYRSQVHFQSMGGHKSRTNVETFNDPRDNEMEWEMTHRPNPTSQAVDQLRLELRTELDLGLDSVINRIDAGHQKFLQTTTDYIEQTIRRTIEGYMVNSQDDVQSLPSHRTSPEPSKSQLLLESAEADYKTQIEDLTATLQKTKAELKKIKSQLEASESRADQLRSIIVPRNEEPILDSEIQRIFSEVRALTQWVAERLFSNTGKYGQPTTPDSTAFFEDIHGIRPERRQDAVHAHLSTLIRRLFFPTSVGEFDIGGKYAELQELVAVTERKMRGAITANHPQGAASGEMVNWTRATFKCLDLLVDRSNETESYAVFLEQFFKPVETDDIRSQKIGRKKLKTLCEKANELGILLRRSENIFQIFTVTNGIAFSICERGVEELRCNGSRDVRGVKVVDCCLFGGLKKMPKEHPSNVIYLERAQVSTRIVATKH</sequence>
<dbReference type="EMBL" id="DS022242">
    <property type="protein sequence ID" value="EWG35955.1"/>
    <property type="molecule type" value="Genomic_DNA"/>
</dbReference>
<feature type="coiled-coil region" evidence="1">
    <location>
        <begin position="137"/>
        <end position="178"/>
    </location>
</feature>
<accession>W7LK91</accession>
<reference evidence="2 3" key="1">
    <citation type="journal article" date="2010" name="Nature">
        <title>Comparative genomics reveals mobile pathogenicity chromosomes in Fusarium.</title>
        <authorList>
            <person name="Ma L.J."/>
            <person name="van der Does H.C."/>
            <person name="Borkovich K.A."/>
            <person name="Coleman J.J."/>
            <person name="Daboussi M.J."/>
            <person name="Di Pietro A."/>
            <person name="Dufresne M."/>
            <person name="Freitag M."/>
            <person name="Grabherr M."/>
            <person name="Henrissat B."/>
            <person name="Houterman P.M."/>
            <person name="Kang S."/>
            <person name="Shim W.B."/>
            <person name="Woloshuk C."/>
            <person name="Xie X."/>
            <person name="Xu J.R."/>
            <person name="Antoniw J."/>
            <person name="Baker S.E."/>
            <person name="Bluhm B.H."/>
            <person name="Breakspear A."/>
            <person name="Brown D.W."/>
            <person name="Butchko R.A."/>
            <person name="Chapman S."/>
            <person name="Coulson R."/>
            <person name="Coutinho P.M."/>
            <person name="Danchin E.G."/>
            <person name="Diener A."/>
            <person name="Gale L.R."/>
            <person name="Gardiner D.M."/>
            <person name="Goff S."/>
            <person name="Hammond-Kosack K.E."/>
            <person name="Hilburn K."/>
            <person name="Hua-Van A."/>
            <person name="Jonkers W."/>
            <person name="Kazan K."/>
            <person name="Kodira C.D."/>
            <person name="Koehrsen M."/>
            <person name="Kumar L."/>
            <person name="Lee Y.H."/>
            <person name="Li L."/>
            <person name="Manners J.M."/>
            <person name="Miranda-Saavedra D."/>
            <person name="Mukherjee M."/>
            <person name="Park G."/>
            <person name="Park J."/>
            <person name="Park S.Y."/>
            <person name="Proctor R.H."/>
            <person name="Regev A."/>
            <person name="Ruiz-Roldan M.C."/>
            <person name="Sain D."/>
            <person name="Sakthikumar S."/>
            <person name="Sykes S."/>
            <person name="Schwartz D.C."/>
            <person name="Turgeon B.G."/>
            <person name="Wapinski I."/>
            <person name="Yoder O."/>
            <person name="Young S."/>
            <person name="Zeng Q."/>
            <person name="Zhou S."/>
            <person name="Galagan J."/>
            <person name="Cuomo C.A."/>
            <person name="Kistler H.C."/>
            <person name="Rep M."/>
        </authorList>
    </citation>
    <scope>NUCLEOTIDE SEQUENCE [LARGE SCALE GENOMIC DNA]</scope>
    <source>
        <strain evidence="3">M3125 / FGSC 7600</strain>
    </source>
</reference>
<evidence type="ECO:0000256" key="1">
    <source>
        <dbReference type="SAM" id="Coils"/>
    </source>
</evidence>
<evidence type="ECO:0000313" key="3">
    <source>
        <dbReference type="Proteomes" id="UP000009096"/>
    </source>
</evidence>
<dbReference type="Proteomes" id="UP000009096">
    <property type="component" value="Chromosome 1"/>
</dbReference>
<proteinExistence type="predicted"/>
<evidence type="ECO:0000313" key="2">
    <source>
        <dbReference type="EMBL" id="EWG35955.1"/>
    </source>
</evidence>
<organism evidence="2 3">
    <name type="scientific">Gibberella moniliformis (strain M3125 / FGSC 7600)</name>
    <name type="common">Maize ear and stalk rot fungus</name>
    <name type="synonym">Fusarium verticillioides</name>
    <dbReference type="NCBI Taxonomy" id="334819"/>
    <lineage>
        <taxon>Eukaryota</taxon>
        <taxon>Fungi</taxon>
        <taxon>Dikarya</taxon>
        <taxon>Ascomycota</taxon>
        <taxon>Pezizomycotina</taxon>
        <taxon>Sordariomycetes</taxon>
        <taxon>Hypocreomycetidae</taxon>
        <taxon>Hypocreales</taxon>
        <taxon>Nectriaceae</taxon>
        <taxon>Fusarium</taxon>
        <taxon>Fusarium fujikuroi species complex</taxon>
    </lineage>
</organism>
<protein>
    <submittedName>
        <fullName evidence="2">Uncharacterized protein</fullName>
    </submittedName>
</protein>
<keyword evidence="1" id="KW-0175">Coiled coil</keyword>
<dbReference type="AlphaFoldDB" id="W7LK91"/>
<dbReference type="GeneID" id="30058527"/>
<dbReference type="RefSeq" id="XP_018742146.1">
    <property type="nucleotide sequence ID" value="XM_018886568.1"/>
</dbReference>
<dbReference type="HOGENOM" id="CLU_618267_0_0_1"/>
<name>W7LK91_GIBM7</name>
<gene>
    <name evidence="2" type="ORF">FVEG_00134</name>
</gene>